<proteinExistence type="predicted"/>
<dbReference type="AlphaFoldDB" id="A0A0V0WBA2"/>
<protein>
    <submittedName>
        <fullName evidence="2">Uncharacterized protein</fullName>
    </submittedName>
</protein>
<dbReference type="EMBL" id="JYDU01001095">
    <property type="protein sequence ID" value="KRX73140.1"/>
    <property type="molecule type" value="Genomic_DNA"/>
</dbReference>
<gene>
    <name evidence="2" type="ORF">T4E_4893</name>
</gene>
<evidence type="ECO:0000313" key="3">
    <source>
        <dbReference type="Proteomes" id="UP000054815"/>
    </source>
</evidence>
<reference evidence="2 3" key="1">
    <citation type="submission" date="2015-01" db="EMBL/GenBank/DDBJ databases">
        <title>Evolution of Trichinella species and genotypes.</title>
        <authorList>
            <person name="Korhonen P.K."/>
            <person name="Edoardo P."/>
            <person name="Giuseppe L.R."/>
            <person name="Gasser R.B."/>
        </authorList>
    </citation>
    <scope>NUCLEOTIDE SEQUENCE [LARGE SCALE GENOMIC DNA]</scope>
    <source>
        <strain evidence="2">ISS141</strain>
    </source>
</reference>
<evidence type="ECO:0000256" key="1">
    <source>
        <dbReference type="SAM" id="MobiDB-lite"/>
    </source>
</evidence>
<accession>A0A0V0WBA2</accession>
<sequence length="76" mass="8635">DRRCADQISRRKRAQRHGHCPGSQGRRGQGQEGSLGFGQGPRGVELHGRSENSTRTVRLFDRQRRFQDQEDAGIFS</sequence>
<dbReference type="Proteomes" id="UP000054815">
    <property type="component" value="Unassembled WGS sequence"/>
</dbReference>
<evidence type="ECO:0000313" key="2">
    <source>
        <dbReference type="EMBL" id="KRX73140.1"/>
    </source>
</evidence>
<organism evidence="2 3">
    <name type="scientific">Trichinella pseudospiralis</name>
    <name type="common">Parasitic roundworm</name>
    <dbReference type="NCBI Taxonomy" id="6337"/>
    <lineage>
        <taxon>Eukaryota</taxon>
        <taxon>Metazoa</taxon>
        <taxon>Ecdysozoa</taxon>
        <taxon>Nematoda</taxon>
        <taxon>Enoplea</taxon>
        <taxon>Dorylaimia</taxon>
        <taxon>Trichinellida</taxon>
        <taxon>Trichinellidae</taxon>
        <taxon>Trichinella</taxon>
    </lineage>
</organism>
<feature type="non-terminal residue" evidence="2">
    <location>
        <position position="1"/>
    </location>
</feature>
<feature type="region of interest" description="Disordered" evidence="1">
    <location>
        <begin position="1"/>
        <end position="76"/>
    </location>
</feature>
<feature type="compositionally biased region" description="Basic residues" evidence="1">
    <location>
        <begin position="10"/>
        <end position="19"/>
    </location>
</feature>
<name>A0A0V0WBA2_TRIPS</name>
<comment type="caution">
    <text evidence="2">The sequence shown here is derived from an EMBL/GenBank/DDBJ whole genome shotgun (WGS) entry which is preliminary data.</text>
</comment>
<feature type="compositionally biased region" description="Gly residues" evidence="1">
    <location>
        <begin position="25"/>
        <end position="41"/>
    </location>
</feature>
<feature type="non-terminal residue" evidence="2">
    <location>
        <position position="76"/>
    </location>
</feature>
<feature type="compositionally biased region" description="Basic and acidic residues" evidence="1">
    <location>
        <begin position="44"/>
        <end position="68"/>
    </location>
</feature>